<evidence type="ECO:0000259" key="13">
    <source>
        <dbReference type="PROSITE" id="PS50015"/>
    </source>
</evidence>
<dbReference type="SUPFAM" id="SSF47862">
    <property type="entry name" value="Saposin"/>
    <property type="match status" value="2"/>
</dbReference>
<evidence type="ECO:0000256" key="5">
    <source>
        <dbReference type="ARBA" id="ARBA00022750"/>
    </source>
</evidence>
<reference evidence="14 15" key="1">
    <citation type="submission" date="2017-09" db="EMBL/GenBank/DDBJ databases">
        <title>WGS assembly of Aquilegia coerulea Goldsmith.</title>
        <authorList>
            <person name="Hodges S."/>
            <person name="Kramer E."/>
            <person name="Nordborg M."/>
            <person name="Tomkins J."/>
            <person name="Borevitz J."/>
            <person name="Derieg N."/>
            <person name="Yan J."/>
            <person name="Mihaltcheva S."/>
            <person name="Hayes R.D."/>
            <person name="Rokhsar D."/>
        </authorList>
    </citation>
    <scope>NUCLEOTIDE SEQUENCE [LARGE SCALE GENOMIC DNA]</scope>
    <source>
        <strain evidence="15">cv. Goldsmith</strain>
    </source>
</reference>
<keyword evidence="15" id="KW-1185">Reference proteome</keyword>
<keyword evidence="8" id="KW-0325">Glycoprotein</keyword>
<dbReference type="InterPro" id="IPR008139">
    <property type="entry name" value="SaposinB_dom"/>
</dbReference>
<evidence type="ECO:0000256" key="9">
    <source>
        <dbReference type="ARBA" id="ARBA00037221"/>
    </source>
</evidence>
<proteinExistence type="predicted"/>
<evidence type="ECO:0000313" key="15">
    <source>
        <dbReference type="Proteomes" id="UP000230069"/>
    </source>
</evidence>
<evidence type="ECO:0000256" key="1">
    <source>
        <dbReference type="ARBA" id="ARBA00004239"/>
    </source>
</evidence>
<evidence type="ECO:0000256" key="7">
    <source>
        <dbReference type="ARBA" id="ARBA00023157"/>
    </source>
</evidence>
<dbReference type="Pfam" id="PF03489">
    <property type="entry name" value="SapB_2"/>
    <property type="match status" value="2"/>
</dbReference>
<organism evidence="14 15">
    <name type="scientific">Aquilegia coerulea</name>
    <name type="common">Rocky mountain columbine</name>
    <dbReference type="NCBI Taxonomy" id="218851"/>
    <lineage>
        <taxon>Eukaryota</taxon>
        <taxon>Viridiplantae</taxon>
        <taxon>Streptophyta</taxon>
        <taxon>Embryophyta</taxon>
        <taxon>Tracheophyta</taxon>
        <taxon>Spermatophyta</taxon>
        <taxon>Magnoliopsida</taxon>
        <taxon>Ranunculales</taxon>
        <taxon>Ranunculaceae</taxon>
        <taxon>Thalictroideae</taxon>
        <taxon>Aquilegia</taxon>
    </lineage>
</organism>
<keyword evidence="5" id="KW-0064">Aspartyl protease</keyword>
<dbReference type="FunCoup" id="A0A2G5EV68">
    <property type="interactions" value="291"/>
</dbReference>
<dbReference type="Gene3D" id="1.10.225.10">
    <property type="entry name" value="Saposin-like"/>
    <property type="match status" value="2"/>
</dbReference>
<keyword evidence="7" id="KW-1015">Disulfide bond</keyword>
<evidence type="ECO:0000256" key="2">
    <source>
        <dbReference type="ARBA" id="ARBA00022525"/>
    </source>
</evidence>
<protein>
    <recommendedName>
        <fullName evidence="10">Pulmonary surfactant-associated protein B</fullName>
    </recommendedName>
    <alternativeName>
        <fullName evidence="11">Pulmonary surfactant-associated proteolipid SPL(Phe)</fullName>
    </alternativeName>
</protein>
<dbReference type="Pfam" id="PF05184">
    <property type="entry name" value="SapB_1"/>
    <property type="match status" value="2"/>
</dbReference>
<dbReference type="GO" id="GO:0006629">
    <property type="term" value="P:lipid metabolic process"/>
    <property type="evidence" value="ECO:0007669"/>
    <property type="project" value="InterPro"/>
</dbReference>
<dbReference type="GO" id="GO:0005576">
    <property type="term" value="C:extracellular region"/>
    <property type="evidence" value="ECO:0007669"/>
    <property type="project" value="UniProtKB-SubCell"/>
</dbReference>
<dbReference type="OrthoDB" id="69496at2759"/>
<gene>
    <name evidence="14" type="ORF">AQUCO_00400489v1</name>
</gene>
<name>A0A2G5EV68_AQUCA</name>
<dbReference type="EMBL" id="KZ305021">
    <property type="protein sequence ID" value="PIA59627.1"/>
    <property type="molecule type" value="Genomic_DNA"/>
</dbReference>
<evidence type="ECO:0000256" key="6">
    <source>
        <dbReference type="ARBA" id="ARBA00023145"/>
    </source>
</evidence>
<dbReference type="STRING" id="218851.A0A2G5EV68"/>
<evidence type="ECO:0000256" key="11">
    <source>
        <dbReference type="ARBA" id="ARBA00041785"/>
    </source>
</evidence>
<keyword evidence="5" id="KW-0378">Hydrolase</keyword>
<dbReference type="InterPro" id="IPR011001">
    <property type="entry name" value="Saposin-like"/>
</dbReference>
<comment type="function">
    <text evidence="9">Pulmonary surfactant-associated proteins promote alveolar stability by lowering the surface tension at the air-liquid interface in the peripheral air spaces. SP-B increases the collapse pressure of palmitic acid to nearly 70 millinewtons per meter.</text>
</comment>
<dbReference type="PANTHER" id="PTHR11480:SF3">
    <property type="entry name" value="BCDNA.GH08312"/>
    <property type="match status" value="1"/>
</dbReference>
<feature type="signal peptide" evidence="12">
    <location>
        <begin position="1"/>
        <end position="23"/>
    </location>
</feature>
<dbReference type="PROSITE" id="PS50015">
    <property type="entry name" value="SAP_B"/>
    <property type="match status" value="2"/>
</dbReference>
<dbReference type="PANTHER" id="PTHR11480">
    <property type="entry name" value="SAPOSIN-RELATED"/>
    <property type="match status" value="1"/>
</dbReference>
<dbReference type="InterPro" id="IPR008138">
    <property type="entry name" value="SapB_2"/>
</dbReference>
<dbReference type="EMBL" id="KZ305021">
    <property type="protein sequence ID" value="PIA59628.1"/>
    <property type="molecule type" value="Genomic_DNA"/>
</dbReference>
<keyword evidence="4" id="KW-0677">Repeat</keyword>
<comment type="subcellular location">
    <subcellularLocation>
        <location evidence="1">Secreted</location>
        <location evidence="1">Extracellular space</location>
    </subcellularLocation>
</comment>
<evidence type="ECO:0000256" key="10">
    <source>
        <dbReference type="ARBA" id="ARBA00041094"/>
    </source>
</evidence>
<dbReference type="InterPro" id="IPR007856">
    <property type="entry name" value="SapB_1"/>
</dbReference>
<keyword evidence="3 12" id="KW-0732">Signal</keyword>
<feature type="domain" description="Saposin B-type" evidence="13">
    <location>
        <begin position="43"/>
        <end position="122"/>
    </location>
</feature>
<keyword evidence="6" id="KW-0865">Zymogen</keyword>
<feature type="chain" id="PRO_5013516630" description="Pulmonary surfactant-associated protein B" evidence="12">
    <location>
        <begin position="24"/>
        <end position="223"/>
    </location>
</feature>
<evidence type="ECO:0000256" key="12">
    <source>
        <dbReference type="SAM" id="SignalP"/>
    </source>
</evidence>
<accession>A0A2G5EV68</accession>
<keyword evidence="5" id="KW-0645">Protease</keyword>
<dbReference type="InterPro" id="IPR051428">
    <property type="entry name" value="Sphingo_Act-Surfact_Prot"/>
</dbReference>
<dbReference type="AlphaFoldDB" id="A0A2G5EV68"/>
<dbReference type="GO" id="GO:0004190">
    <property type="term" value="F:aspartic-type endopeptidase activity"/>
    <property type="evidence" value="ECO:0007669"/>
    <property type="project" value="UniProtKB-KW"/>
</dbReference>
<dbReference type="SMART" id="SM00741">
    <property type="entry name" value="SapB"/>
    <property type="match status" value="2"/>
</dbReference>
<evidence type="ECO:0000256" key="4">
    <source>
        <dbReference type="ARBA" id="ARBA00022737"/>
    </source>
</evidence>
<dbReference type="FunFam" id="1.10.225.10:FF:000008">
    <property type="entry name" value="Pulmonary surfactant-associated protein B"/>
    <property type="match status" value="1"/>
</dbReference>
<sequence length="223" mass="24821">MGVKVGLLFLLVLGISWLSNVNARNIVKYDLHAMLVNQKGSKDDKVCTMCEQYSSLAINYLSENKTQTEILDTLHQTCSRMHSFKQECTTLVDYYAPLFFLEVAGVEPVEFCSKMNLCDIMESSPQDSCTVCHEAVAEILNKLEDPDTQLEIIEILLKVCNKTDQYAKKCKKLVFEYGPLIMANADKFLVKNDLCTAIHACKTSPDGGEVATSSLEKSLVADA</sequence>
<evidence type="ECO:0000313" key="14">
    <source>
        <dbReference type="EMBL" id="PIA59628.1"/>
    </source>
</evidence>
<keyword evidence="2" id="KW-0964">Secreted</keyword>
<evidence type="ECO:0000256" key="3">
    <source>
        <dbReference type="ARBA" id="ARBA00022729"/>
    </source>
</evidence>
<dbReference type="Proteomes" id="UP000230069">
    <property type="component" value="Unassembled WGS sequence"/>
</dbReference>
<evidence type="ECO:0000256" key="8">
    <source>
        <dbReference type="ARBA" id="ARBA00023180"/>
    </source>
</evidence>
<feature type="domain" description="Saposin B-type" evidence="13">
    <location>
        <begin position="125"/>
        <end position="205"/>
    </location>
</feature>